<gene>
    <name evidence="5" type="ORF">G3I59_44595</name>
</gene>
<evidence type="ECO:0000313" key="5">
    <source>
        <dbReference type="EMBL" id="NEC62495.1"/>
    </source>
</evidence>
<dbReference type="Pfam" id="PF12833">
    <property type="entry name" value="HTH_18"/>
    <property type="match status" value="1"/>
</dbReference>
<protein>
    <submittedName>
        <fullName evidence="5">AraC family transcriptional regulator</fullName>
    </submittedName>
</protein>
<dbReference type="EMBL" id="JAAGNC010000214">
    <property type="protein sequence ID" value="NEC62495.1"/>
    <property type="molecule type" value="Genomic_DNA"/>
</dbReference>
<dbReference type="Proteomes" id="UP000470404">
    <property type="component" value="Unassembled WGS sequence"/>
</dbReference>
<dbReference type="Gene3D" id="1.10.10.60">
    <property type="entry name" value="Homeodomain-like"/>
    <property type="match status" value="1"/>
</dbReference>
<keyword evidence="3" id="KW-0804">Transcription</keyword>
<dbReference type="InterPro" id="IPR046532">
    <property type="entry name" value="DUF6597"/>
</dbReference>
<evidence type="ECO:0000259" key="4">
    <source>
        <dbReference type="PROSITE" id="PS01124"/>
    </source>
</evidence>
<reference evidence="5 6" key="1">
    <citation type="submission" date="2020-01" db="EMBL/GenBank/DDBJ databases">
        <title>Insect and environment-associated Actinomycetes.</title>
        <authorList>
            <person name="Currrie C."/>
            <person name="Chevrette M."/>
            <person name="Carlson C."/>
            <person name="Stubbendieck R."/>
            <person name="Wendt-Pienkowski E."/>
        </authorList>
    </citation>
    <scope>NUCLEOTIDE SEQUENCE [LARGE SCALE GENOMIC DNA]</scope>
    <source>
        <strain evidence="5 6">SID8386</strain>
    </source>
</reference>
<keyword evidence="1" id="KW-0805">Transcription regulation</keyword>
<dbReference type="Pfam" id="PF20240">
    <property type="entry name" value="DUF6597"/>
    <property type="match status" value="1"/>
</dbReference>
<dbReference type="InterPro" id="IPR009057">
    <property type="entry name" value="Homeodomain-like_sf"/>
</dbReference>
<dbReference type="InterPro" id="IPR050204">
    <property type="entry name" value="AraC_XylS_family_regulators"/>
</dbReference>
<comment type="caution">
    <text evidence="5">The sequence shown here is derived from an EMBL/GenBank/DDBJ whole genome shotgun (WGS) entry which is preliminary data.</text>
</comment>
<dbReference type="SMART" id="SM00342">
    <property type="entry name" value="HTH_ARAC"/>
    <property type="match status" value="1"/>
</dbReference>
<sequence>MRPSQPRSAAAVLKIRDTLLFSVMRRIPSGILNERTARTKFTLTRYPPAPELRDFVEHHWVLRWDLTETHEQHVLPNLSVHVTFFPGARGVYGPAHRLFTHRLSGRVHGIGARIRPGCFRPFLDAPVRTLADRSAEVTEVFGPAAAIADESIRNARTDAEMITAIDNLLIARRRPIPRATRAAADAVETIAADPGITRVAELAAALGLTIRAVQRLFAEHVGTTPKWAIRIYRLNEAARLLAAPTPPDYADLATRLGYSDQPHFIRDFAAVTGAPPAEYARSARRLMSGTPDGAKPEN</sequence>
<evidence type="ECO:0000313" key="6">
    <source>
        <dbReference type="Proteomes" id="UP000470404"/>
    </source>
</evidence>
<accession>A0ABX0C6P0</accession>
<evidence type="ECO:0000256" key="1">
    <source>
        <dbReference type="ARBA" id="ARBA00023015"/>
    </source>
</evidence>
<keyword evidence="2" id="KW-0238">DNA-binding</keyword>
<dbReference type="SUPFAM" id="SSF46689">
    <property type="entry name" value="Homeodomain-like"/>
    <property type="match status" value="1"/>
</dbReference>
<keyword evidence="6" id="KW-1185">Reference proteome</keyword>
<dbReference type="InterPro" id="IPR018060">
    <property type="entry name" value="HTH_AraC"/>
</dbReference>
<dbReference type="PROSITE" id="PS01124">
    <property type="entry name" value="HTH_ARAC_FAMILY_2"/>
    <property type="match status" value="1"/>
</dbReference>
<feature type="domain" description="HTH araC/xylS-type" evidence="4">
    <location>
        <begin position="181"/>
        <end position="282"/>
    </location>
</feature>
<dbReference type="PANTHER" id="PTHR46796">
    <property type="entry name" value="HTH-TYPE TRANSCRIPTIONAL ACTIVATOR RHAS-RELATED"/>
    <property type="match status" value="1"/>
</dbReference>
<evidence type="ECO:0000256" key="2">
    <source>
        <dbReference type="ARBA" id="ARBA00023125"/>
    </source>
</evidence>
<name>A0ABX0C6P0_9PSEU</name>
<proteinExistence type="predicted"/>
<evidence type="ECO:0000256" key="3">
    <source>
        <dbReference type="ARBA" id="ARBA00023163"/>
    </source>
</evidence>
<organism evidence="5 6">
    <name type="scientific">Amycolatopsis rubida</name>
    <dbReference type="NCBI Taxonomy" id="112413"/>
    <lineage>
        <taxon>Bacteria</taxon>
        <taxon>Bacillati</taxon>
        <taxon>Actinomycetota</taxon>
        <taxon>Actinomycetes</taxon>
        <taxon>Pseudonocardiales</taxon>
        <taxon>Pseudonocardiaceae</taxon>
        <taxon>Amycolatopsis</taxon>
    </lineage>
</organism>